<accession>A0ABQ2WRD8</accession>
<evidence type="ECO:0000313" key="2">
    <source>
        <dbReference type="Proteomes" id="UP000634667"/>
    </source>
</evidence>
<dbReference type="EMBL" id="BMYR01000012">
    <property type="protein sequence ID" value="GGW69841.1"/>
    <property type="molecule type" value="Genomic_DNA"/>
</dbReference>
<gene>
    <name evidence="1" type="ORF">GCM10008111_27420</name>
</gene>
<sequence length="95" mass="11070">MRQTRWADGQLIQVFVLHSEHEQHLLFSRNYLKMFPYQLDAIWARQRYSGIGSFPIQVTSLLEMQQRLQQTPGAIGYLTTDLMSSDLNVVAINEK</sequence>
<evidence type="ECO:0000313" key="1">
    <source>
        <dbReference type="EMBL" id="GGW69841.1"/>
    </source>
</evidence>
<name>A0ABQ2WRD8_9ALTE</name>
<organism evidence="1 2">
    <name type="scientific">Alishewanella tabrizica</name>
    <dbReference type="NCBI Taxonomy" id="671278"/>
    <lineage>
        <taxon>Bacteria</taxon>
        <taxon>Pseudomonadati</taxon>
        <taxon>Pseudomonadota</taxon>
        <taxon>Gammaproteobacteria</taxon>
        <taxon>Alteromonadales</taxon>
        <taxon>Alteromonadaceae</taxon>
        <taxon>Alishewanella</taxon>
    </lineage>
</organism>
<dbReference type="SUPFAM" id="SSF53850">
    <property type="entry name" value="Periplasmic binding protein-like II"/>
    <property type="match status" value="1"/>
</dbReference>
<dbReference type="Proteomes" id="UP000634667">
    <property type="component" value="Unassembled WGS sequence"/>
</dbReference>
<proteinExistence type="predicted"/>
<keyword evidence="2" id="KW-1185">Reference proteome</keyword>
<reference evidence="2" key="1">
    <citation type="journal article" date="2019" name="Int. J. Syst. Evol. Microbiol.">
        <title>The Global Catalogue of Microorganisms (GCM) 10K type strain sequencing project: providing services to taxonomists for standard genome sequencing and annotation.</title>
        <authorList>
            <consortium name="The Broad Institute Genomics Platform"/>
            <consortium name="The Broad Institute Genome Sequencing Center for Infectious Disease"/>
            <person name="Wu L."/>
            <person name="Ma J."/>
        </authorList>
    </citation>
    <scope>NUCLEOTIDE SEQUENCE [LARGE SCALE GENOMIC DNA]</scope>
    <source>
        <strain evidence="2">KCTC 23723</strain>
    </source>
</reference>
<comment type="caution">
    <text evidence="1">The sequence shown here is derived from an EMBL/GenBank/DDBJ whole genome shotgun (WGS) entry which is preliminary data.</text>
</comment>
<protein>
    <submittedName>
        <fullName evidence="1">Uncharacterized protein</fullName>
    </submittedName>
</protein>